<organism evidence="2 3">
    <name type="scientific">Kineococcus halophytocola</name>
    <dbReference type="NCBI Taxonomy" id="3234027"/>
    <lineage>
        <taxon>Bacteria</taxon>
        <taxon>Bacillati</taxon>
        <taxon>Actinomycetota</taxon>
        <taxon>Actinomycetes</taxon>
        <taxon>Kineosporiales</taxon>
        <taxon>Kineosporiaceae</taxon>
        <taxon>Kineococcus</taxon>
    </lineage>
</organism>
<evidence type="ECO:0000256" key="1">
    <source>
        <dbReference type="SAM" id="Phobius"/>
    </source>
</evidence>
<evidence type="ECO:0000313" key="3">
    <source>
        <dbReference type="Proteomes" id="UP001565927"/>
    </source>
</evidence>
<dbReference type="RefSeq" id="WP_370440149.1">
    <property type="nucleotide sequence ID" value="NZ_JBGFTU010000003.1"/>
</dbReference>
<comment type="caution">
    <text evidence="2">The sequence shown here is derived from an EMBL/GenBank/DDBJ whole genome shotgun (WGS) entry which is preliminary data.</text>
</comment>
<keyword evidence="3" id="KW-1185">Reference proteome</keyword>
<sequence>MVLTTLLVTFAVTVGLAVVVLLTVAAPSLRRRGSRTMARIDAGAARLVPVLRQHRDRLVHEVRTQVAARLEAQRRGERDEHRAARAR</sequence>
<dbReference type="EMBL" id="JBGFTU010000003">
    <property type="protein sequence ID" value="MEZ0163910.1"/>
    <property type="molecule type" value="Genomic_DNA"/>
</dbReference>
<proteinExistence type="predicted"/>
<keyword evidence="1" id="KW-0472">Membrane</keyword>
<dbReference type="Proteomes" id="UP001565927">
    <property type="component" value="Unassembled WGS sequence"/>
</dbReference>
<keyword evidence="1" id="KW-1133">Transmembrane helix</keyword>
<protein>
    <submittedName>
        <fullName evidence="2">Uncharacterized protein</fullName>
    </submittedName>
</protein>
<gene>
    <name evidence="2" type="ORF">AB2L27_03905</name>
</gene>
<accession>A0ABV4H0A1</accession>
<reference evidence="2 3" key="1">
    <citation type="submission" date="2024-07" db="EMBL/GenBank/DDBJ databases">
        <authorList>
            <person name="Thanompreechachai J."/>
            <person name="Duangmal K."/>
        </authorList>
    </citation>
    <scope>NUCLEOTIDE SEQUENCE [LARGE SCALE GENOMIC DNA]</scope>
    <source>
        <strain evidence="2 3">LSe6-4</strain>
    </source>
</reference>
<keyword evidence="1" id="KW-0812">Transmembrane</keyword>
<feature type="transmembrane region" description="Helical" evidence="1">
    <location>
        <begin position="6"/>
        <end position="29"/>
    </location>
</feature>
<evidence type="ECO:0000313" key="2">
    <source>
        <dbReference type="EMBL" id="MEZ0163910.1"/>
    </source>
</evidence>
<name>A0ABV4H0A1_9ACTN</name>